<dbReference type="EMBL" id="LAZR01005239">
    <property type="protein sequence ID" value="KKN01635.1"/>
    <property type="molecule type" value="Genomic_DNA"/>
</dbReference>
<evidence type="ECO:0008006" key="3">
    <source>
        <dbReference type="Google" id="ProtNLM"/>
    </source>
</evidence>
<evidence type="ECO:0000313" key="2">
    <source>
        <dbReference type="EMBL" id="KKN01635.1"/>
    </source>
</evidence>
<feature type="transmembrane region" description="Helical" evidence="1">
    <location>
        <begin position="85"/>
        <end position="103"/>
    </location>
</feature>
<evidence type="ECO:0000256" key="1">
    <source>
        <dbReference type="SAM" id="Phobius"/>
    </source>
</evidence>
<reference evidence="2" key="1">
    <citation type="journal article" date="2015" name="Nature">
        <title>Complex archaea that bridge the gap between prokaryotes and eukaryotes.</title>
        <authorList>
            <person name="Spang A."/>
            <person name="Saw J.H."/>
            <person name="Jorgensen S.L."/>
            <person name="Zaremba-Niedzwiedzka K."/>
            <person name="Martijn J."/>
            <person name="Lind A.E."/>
            <person name="van Eijk R."/>
            <person name="Schleper C."/>
            <person name="Guy L."/>
            <person name="Ettema T.J."/>
        </authorList>
    </citation>
    <scope>NUCLEOTIDE SEQUENCE</scope>
</reference>
<protein>
    <recommendedName>
        <fullName evidence="3">EamA domain-containing protein</fullName>
    </recommendedName>
</protein>
<dbReference type="AlphaFoldDB" id="A0A0F9M2N3"/>
<feature type="transmembrane region" description="Helical" evidence="1">
    <location>
        <begin position="6"/>
        <end position="24"/>
    </location>
</feature>
<name>A0A0F9M2N3_9ZZZZ</name>
<keyword evidence="1" id="KW-0472">Membrane</keyword>
<proteinExistence type="predicted"/>
<keyword evidence="1" id="KW-0812">Transmembrane</keyword>
<gene>
    <name evidence="2" type="ORF">LCGC14_1125680</name>
</gene>
<accession>A0A0F9M2N3</accession>
<organism evidence="2">
    <name type="scientific">marine sediment metagenome</name>
    <dbReference type="NCBI Taxonomy" id="412755"/>
    <lineage>
        <taxon>unclassified sequences</taxon>
        <taxon>metagenomes</taxon>
        <taxon>ecological metagenomes</taxon>
    </lineage>
</organism>
<keyword evidence="1" id="KW-1133">Transmembrane helix</keyword>
<sequence length="104" mass="11624">MQYLIWSALASFAVVSLEFFFRRGLVWHENLVWLIPAAILSNFLIYKLVTTAPTYIMAFPAFALMNLALRMGISHFMLDEPIHRGNLVAVVALAAAIGVGNAWK</sequence>
<comment type="caution">
    <text evidence="2">The sequence shown here is derived from an EMBL/GenBank/DDBJ whole genome shotgun (WGS) entry which is preliminary data.</text>
</comment>